<accession>A0A420VJJ0</accession>
<name>A0A420VJJ0_9BACI</name>
<keyword evidence="2" id="KW-1185">Reference proteome</keyword>
<dbReference type="Proteomes" id="UP000286235">
    <property type="component" value="Unassembled WGS sequence"/>
</dbReference>
<dbReference type="EMBL" id="AZRV01000006">
    <property type="protein sequence ID" value="RKO63538.1"/>
    <property type="molecule type" value="Genomic_DNA"/>
</dbReference>
<dbReference type="SUPFAM" id="SSF101386">
    <property type="entry name" value="all-alpha NTP pyrophosphatases"/>
    <property type="match status" value="1"/>
</dbReference>
<organism evidence="1 2">
    <name type="scientific">Caldibacillus debilis GB1</name>
    <dbReference type="NCBI Taxonomy" id="1339248"/>
    <lineage>
        <taxon>Bacteria</taxon>
        <taxon>Bacillati</taxon>
        <taxon>Bacillota</taxon>
        <taxon>Bacilli</taxon>
        <taxon>Bacillales</taxon>
        <taxon>Bacillaceae</taxon>
        <taxon>Caldibacillus</taxon>
    </lineage>
</organism>
<evidence type="ECO:0008006" key="3">
    <source>
        <dbReference type="Google" id="ProtNLM"/>
    </source>
</evidence>
<protein>
    <recommendedName>
        <fullName evidence="3">dUTPase</fullName>
    </recommendedName>
</protein>
<dbReference type="AlphaFoldDB" id="A0A420VJJ0"/>
<evidence type="ECO:0000313" key="2">
    <source>
        <dbReference type="Proteomes" id="UP000286235"/>
    </source>
</evidence>
<dbReference type="Gene3D" id="1.10.4010.10">
    <property type="entry name" value="Type II deoxyuridine triphosphatase"/>
    <property type="match status" value="1"/>
</dbReference>
<proteinExistence type="predicted"/>
<sequence length="201" mass="23537">MNLQKLFDLQRQLDERIEQEHPRKPGEDRLAKKNLALLVELGELANEWRGFKFWSHDQEPRTEEKIYCRYCGGQGEGYFAGHTWTGKKEKCIFCNGTGIMGVKNPLLEKYVDGLYFLFSIGLEENIGILDEVDVCQSDDITSQFLELFDTISNLPYDISEYPYIFGLYLGLGEMLGFTWEEIEESYFKKNRENHERQNNGY</sequence>
<dbReference type="InterPro" id="IPR016947">
    <property type="entry name" value="UCP030140"/>
</dbReference>
<dbReference type="InterPro" id="IPR014871">
    <property type="entry name" value="dUTPase/dCTP_pyrophosphatase"/>
</dbReference>
<dbReference type="PIRSF" id="PIRSF030140">
    <property type="entry name" value="UCP030140"/>
    <property type="match status" value="1"/>
</dbReference>
<dbReference type="Pfam" id="PF08761">
    <property type="entry name" value="dUTPase_2"/>
    <property type="match status" value="2"/>
</dbReference>
<dbReference type="CDD" id="cd11527">
    <property type="entry name" value="NTP-PPase_dUTPase"/>
    <property type="match status" value="1"/>
</dbReference>
<dbReference type="RefSeq" id="WP_120666296.1">
    <property type="nucleotide sequence ID" value="NZ_AZRV01000006.1"/>
</dbReference>
<evidence type="ECO:0000313" key="1">
    <source>
        <dbReference type="EMBL" id="RKO63538.1"/>
    </source>
</evidence>
<reference evidence="1 2" key="1">
    <citation type="submission" date="2013-12" db="EMBL/GenBank/DDBJ databases">
        <title>Genome and proteome characterization of Caldibacillus debilis GB1 derived from a cellulolytic aero-tolerant co-culture.</title>
        <authorList>
            <person name="Wushke S.T."/>
            <person name="Zhang X."/>
            <person name="Fristensky B."/>
            <person name="Wilkins J.A."/>
            <person name="Levin D.B."/>
            <person name="Sparling R."/>
        </authorList>
    </citation>
    <scope>NUCLEOTIDE SEQUENCE [LARGE SCALE GENOMIC DNA]</scope>
    <source>
        <strain evidence="1 2">GB1</strain>
    </source>
</reference>
<comment type="caution">
    <text evidence="1">The sequence shown here is derived from an EMBL/GenBank/DDBJ whole genome shotgun (WGS) entry which is preliminary data.</text>
</comment>
<gene>
    <name evidence="1" type="ORF">Cdeb_02801</name>
</gene>